<organism evidence="1 2">
    <name type="scientific">Balneicella halophila</name>
    <dbReference type="NCBI Taxonomy" id="1537566"/>
    <lineage>
        <taxon>Bacteria</taxon>
        <taxon>Pseudomonadati</taxon>
        <taxon>Bacteroidota</taxon>
        <taxon>Bacteroidia</taxon>
        <taxon>Bacteroidales</taxon>
        <taxon>Balneicellaceae</taxon>
        <taxon>Balneicella</taxon>
    </lineage>
</organism>
<dbReference type="AlphaFoldDB" id="A0A7L4UPI2"/>
<reference evidence="1 2" key="1">
    <citation type="submission" date="2018-05" db="EMBL/GenBank/DDBJ databases">
        <title>Genomic Encyclopedia of Type Strains, Phase IV (KMG-IV): sequencing the most valuable type-strain genomes for metagenomic binning, comparative biology and taxonomic classification.</title>
        <authorList>
            <person name="Goeker M."/>
        </authorList>
    </citation>
    <scope>NUCLEOTIDE SEQUENCE [LARGE SCALE GENOMIC DNA]</scope>
    <source>
        <strain evidence="1 2">DSM 28579</strain>
    </source>
</reference>
<sequence length="123" mass="14034">MLIIISALIILGIIIAIYSYFSPNSGEDEAIIIPDEECCGAHEICEVDLKKLSEEIIYFEDEELDAFKGTPDDSYSDEAIEQFREVLYTLKPKEISDWLHSLELRKIEIPDILKPEVRMLLAG</sequence>
<evidence type="ECO:0000313" key="2">
    <source>
        <dbReference type="Proteomes" id="UP000251835"/>
    </source>
</evidence>
<evidence type="ECO:0008006" key="3">
    <source>
        <dbReference type="Google" id="ProtNLM"/>
    </source>
</evidence>
<dbReference type="RefSeq" id="WP_116496591.1">
    <property type="nucleotide sequence ID" value="NZ_QENZ01000004.1"/>
</dbReference>
<dbReference type="EMBL" id="QENZ01000004">
    <property type="protein sequence ID" value="PVX51053.1"/>
    <property type="molecule type" value="Genomic_DNA"/>
</dbReference>
<gene>
    <name evidence="1" type="ORF">C7377_1386</name>
</gene>
<protein>
    <recommendedName>
        <fullName evidence="3">Phospholipase</fullName>
    </recommendedName>
</protein>
<dbReference type="OrthoDB" id="1097760at2"/>
<comment type="caution">
    <text evidence="1">The sequence shown here is derived from an EMBL/GenBank/DDBJ whole genome shotgun (WGS) entry which is preliminary data.</text>
</comment>
<dbReference type="Proteomes" id="UP000251835">
    <property type="component" value="Unassembled WGS sequence"/>
</dbReference>
<name>A0A7L4UPI2_BALHA</name>
<keyword evidence="2" id="KW-1185">Reference proteome</keyword>
<accession>A0A7L4UPI2</accession>
<evidence type="ECO:0000313" key="1">
    <source>
        <dbReference type="EMBL" id="PVX51053.1"/>
    </source>
</evidence>
<proteinExistence type="predicted"/>